<dbReference type="Gene3D" id="2.170.190.11">
    <property type="entry name" value="Molybdopterin biosynthesis moea protein, domain 3"/>
    <property type="match status" value="1"/>
</dbReference>
<keyword evidence="6 8" id="KW-0808">Transferase</keyword>
<dbReference type="Gene3D" id="3.40.980.10">
    <property type="entry name" value="MoaB/Mog-like domain"/>
    <property type="match status" value="1"/>
</dbReference>
<keyword evidence="6" id="KW-0460">Magnesium</keyword>
<dbReference type="Gene3D" id="2.40.340.10">
    <property type="entry name" value="MoeA, C-terminal, domain IV"/>
    <property type="match status" value="1"/>
</dbReference>
<evidence type="ECO:0000256" key="6">
    <source>
        <dbReference type="RuleBase" id="RU365090"/>
    </source>
</evidence>
<dbReference type="OrthoDB" id="9804758at2"/>
<evidence type="ECO:0000256" key="3">
    <source>
        <dbReference type="ARBA" id="ARBA00010763"/>
    </source>
</evidence>
<comment type="similarity">
    <text evidence="3 6">Belongs to the MoeA family.</text>
</comment>
<dbReference type="Proteomes" id="UP000434580">
    <property type="component" value="Unassembled WGS sequence"/>
</dbReference>
<dbReference type="PROSITE" id="PS01079">
    <property type="entry name" value="MOCF_BIOSYNTHESIS_2"/>
    <property type="match status" value="1"/>
</dbReference>
<dbReference type="NCBIfam" id="TIGR00177">
    <property type="entry name" value="molyb_syn"/>
    <property type="match status" value="1"/>
</dbReference>
<dbReference type="InterPro" id="IPR038987">
    <property type="entry name" value="MoeA-like"/>
</dbReference>
<dbReference type="GO" id="GO:0046872">
    <property type="term" value="F:metal ion binding"/>
    <property type="evidence" value="ECO:0007669"/>
    <property type="project" value="UniProtKB-UniRule"/>
</dbReference>
<dbReference type="Pfam" id="PF00994">
    <property type="entry name" value="MoCF_biosynth"/>
    <property type="match status" value="1"/>
</dbReference>
<proteinExistence type="inferred from homology"/>
<dbReference type="PANTHER" id="PTHR10192">
    <property type="entry name" value="MOLYBDOPTERIN BIOSYNTHESIS PROTEIN"/>
    <property type="match status" value="1"/>
</dbReference>
<accession>A0A5S9PFN8</accession>
<dbReference type="Pfam" id="PF03453">
    <property type="entry name" value="MoeA_N"/>
    <property type="match status" value="1"/>
</dbReference>
<dbReference type="SUPFAM" id="SSF53218">
    <property type="entry name" value="Molybdenum cofactor biosynthesis proteins"/>
    <property type="match status" value="1"/>
</dbReference>
<gene>
    <name evidence="8" type="primary">moeA</name>
    <name evidence="8" type="ORF">DPBNPPHM_04025</name>
</gene>
<comment type="cofactor">
    <cofactor evidence="6">
        <name>Mg(2+)</name>
        <dbReference type="ChEBI" id="CHEBI:18420"/>
    </cofactor>
</comment>
<dbReference type="UniPathway" id="UPA00344"/>
<dbReference type="SUPFAM" id="SSF63867">
    <property type="entry name" value="MoeA C-terminal domain-like"/>
    <property type="match status" value="1"/>
</dbReference>
<comment type="pathway">
    <text evidence="2 6">Cofactor biosynthesis; molybdopterin biosynthesis.</text>
</comment>
<evidence type="ECO:0000313" key="8">
    <source>
        <dbReference type="EMBL" id="CAA0102711.1"/>
    </source>
</evidence>
<evidence type="ECO:0000256" key="4">
    <source>
        <dbReference type="ARBA" id="ARBA00023150"/>
    </source>
</evidence>
<evidence type="ECO:0000313" key="9">
    <source>
        <dbReference type="Proteomes" id="UP000434580"/>
    </source>
</evidence>
<dbReference type="InterPro" id="IPR005110">
    <property type="entry name" value="MoeA_linker/N"/>
</dbReference>
<sequence>MLSFDQALSALLRQAPEFRPDTLVLPLADSTGCTLAEDIAAQCDVPPQDNSAMDGFAFRCADISAQGTPALPVSQKVFAGSAPAPLMPGTAVRLFTGSVIPEGADTVELQENCTYDDDVVQFHQPVTQGQHVRRAGEDIQRGRVLAEAGQTISSRLIGILASTGVAEVCVFKPLKLGLLATGDELIEPGRPLASGQIYNSNLYMLQAELHALGYQIKAAHVSDNLDALTQTLSAMIQECDLIMTIGGVSVGDADLVKTAITALGSLDLWKVAMKPGKPLSFGRLHRLSEMPARDIPVIGLPGNPVSAFATCRLFALPFLQVMQGGEVPAAEHETYPIQLSRPLHPKREEFVRVQRQRDGDHWVLVPFSHQGSGVLSSVLWSSGFARIPMQQTTNSGDRVEYIPF</sequence>
<evidence type="ECO:0000256" key="1">
    <source>
        <dbReference type="ARBA" id="ARBA00002901"/>
    </source>
</evidence>
<keyword evidence="6" id="KW-0479">Metal-binding</keyword>
<dbReference type="Pfam" id="PF03454">
    <property type="entry name" value="MoeA_C"/>
    <property type="match status" value="1"/>
</dbReference>
<dbReference type="EC" id="2.10.1.1" evidence="6"/>
<reference evidence="8 9" key="1">
    <citation type="submission" date="2019-11" db="EMBL/GenBank/DDBJ databases">
        <authorList>
            <person name="Holert J."/>
        </authorList>
    </citation>
    <scope>NUCLEOTIDE SEQUENCE [LARGE SCALE GENOMIC DNA]</scope>
    <source>
        <strain evidence="8">BC5_2</strain>
    </source>
</reference>
<feature type="domain" description="MoaB/Mog" evidence="7">
    <location>
        <begin position="177"/>
        <end position="321"/>
    </location>
</feature>
<dbReference type="InterPro" id="IPR008284">
    <property type="entry name" value="MoCF_biosynth_CS"/>
</dbReference>
<name>A0A5S9PFN8_9GAMM</name>
<protein>
    <recommendedName>
        <fullName evidence="6">Molybdopterin molybdenumtransferase</fullName>
        <ecNumber evidence="6">2.10.1.1</ecNumber>
    </recommendedName>
</protein>
<dbReference type="CDD" id="cd00887">
    <property type="entry name" value="MoeA"/>
    <property type="match status" value="1"/>
</dbReference>
<dbReference type="InterPro" id="IPR036135">
    <property type="entry name" value="MoeA_linker/N_sf"/>
</dbReference>
<dbReference type="EMBL" id="CACSII010000011">
    <property type="protein sequence ID" value="CAA0102711.1"/>
    <property type="molecule type" value="Genomic_DNA"/>
</dbReference>
<dbReference type="GO" id="GO:0006777">
    <property type="term" value="P:Mo-molybdopterin cofactor biosynthetic process"/>
    <property type="evidence" value="ECO:0007669"/>
    <property type="project" value="UniProtKB-UniRule"/>
</dbReference>
<evidence type="ECO:0000256" key="5">
    <source>
        <dbReference type="ARBA" id="ARBA00047317"/>
    </source>
</evidence>
<comment type="catalytic activity">
    <reaction evidence="5">
        <text>adenylyl-molybdopterin + molybdate = Mo-molybdopterin + AMP + H(+)</text>
        <dbReference type="Rhea" id="RHEA:35047"/>
        <dbReference type="ChEBI" id="CHEBI:15378"/>
        <dbReference type="ChEBI" id="CHEBI:36264"/>
        <dbReference type="ChEBI" id="CHEBI:62727"/>
        <dbReference type="ChEBI" id="CHEBI:71302"/>
        <dbReference type="ChEBI" id="CHEBI:456215"/>
        <dbReference type="EC" id="2.10.1.1"/>
    </reaction>
</comment>
<dbReference type="PANTHER" id="PTHR10192:SF5">
    <property type="entry name" value="GEPHYRIN"/>
    <property type="match status" value="1"/>
</dbReference>
<dbReference type="InterPro" id="IPR036425">
    <property type="entry name" value="MoaB/Mog-like_dom_sf"/>
</dbReference>
<dbReference type="AlphaFoldDB" id="A0A5S9PFN8"/>
<keyword evidence="6" id="KW-0500">Molybdenum</keyword>
<dbReference type="InterPro" id="IPR036688">
    <property type="entry name" value="MoeA_C_domain_IV_sf"/>
</dbReference>
<dbReference type="SUPFAM" id="SSF63882">
    <property type="entry name" value="MoeA N-terminal region -like"/>
    <property type="match status" value="1"/>
</dbReference>
<dbReference type="InterPro" id="IPR001453">
    <property type="entry name" value="MoaB/Mog_dom"/>
</dbReference>
<dbReference type="InterPro" id="IPR005111">
    <property type="entry name" value="MoeA_C_domain_IV"/>
</dbReference>
<evidence type="ECO:0000259" key="7">
    <source>
        <dbReference type="SMART" id="SM00852"/>
    </source>
</evidence>
<dbReference type="NCBIfam" id="NF045515">
    <property type="entry name" value="Glp_gephyrin"/>
    <property type="match status" value="1"/>
</dbReference>
<dbReference type="Gene3D" id="3.90.105.10">
    <property type="entry name" value="Molybdopterin biosynthesis moea protein, domain 2"/>
    <property type="match status" value="1"/>
</dbReference>
<keyword evidence="4 6" id="KW-0501">Molybdenum cofactor biosynthesis</keyword>
<dbReference type="SMART" id="SM00852">
    <property type="entry name" value="MoCF_biosynth"/>
    <property type="match status" value="1"/>
</dbReference>
<dbReference type="GO" id="GO:0005829">
    <property type="term" value="C:cytosol"/>
    <property type="evidence" value="ECO:0007669"/>
    <property type="project" value="TreeGrafter"/>
</dbReference>
<evidence type="ECO:0000256" key="2">
    <source>
        <dbReference type="ARBA" id="ARBA00005046"/>
    </source>
</evidence>
<organism evidence="8 9">
    <name type="scientific">BD1-7 clade bacterium</name>
    <dbReference type="NCBI Taxonomy" id="2029982"/>
    <lineage>
        <taxon>Bacteria</taxon>
        <taxon>Pseudomonadati</taxon>
        <taxon>Pseudomonadota</taxon>
        <taxon>Gammaproteobacteria</taxon>
        <taxon>Cellvibrionales</taxon>
        <taxon>Spongiibacteraceae</taxon>
        <taxon>BD1-7 clade</taxon>
    </lineage>
</organism>
<dbReference type="GO" id="GO:0061599">
    <property type="term" value="F:molybdopterin molybdotransferase activity"/>
    <property type="evidence" value="ECO:0007669"/>
    <property type="project" value="UniProtKB-UniRule"/>
</dbReference>
<comment type="function">
    <text evidence="1 6">Catalyzes the insertion of molybdate into adenylated molybdopterin with the concomitant release of AMP.</text>
</comment>